<dbReference type="AlphaFoldDB" id="A0A2H0YUN6"/>
<dbReference type="EMBL" id="PEXU01000052">
    <property type="protein sequence ID" value="PIS42208.1"/>
    <property type="molecule type" value="Genomic_DNA"/>
</dbReference>
<reference evidence="1 2" key="1">
    <citation type="submission" date="2017-09" db="EMBL/GenBank/DDBJ databases">
        <title>Depth-based differentiation of microbial function through sediment-hosted aquifers and enrichment of novel symbionts in the deep terrestrial subsurface.</title>
        <authorList>
            <person name="Probst A.J."/>
            <person name="Ladd B."/>
            <person name="Jarett J.K."/>
            <person name="Geller-Mcgrath D.E."/>
            <person name="Sieber C.M."/>
            <person name="Emerson J.B."/>
            <person name="Anantharaman K."/>
            <person name="Thomas B.C."/>
            <person name="Malmstrom R."/>
            <person name="Stieglmeier M."/>
            <person name="Klingl A."/>
            <person name="Woyke T."/>
            <person name="Ryan C.M."/>
            <person name="Banfield J.F."/>
        </authorList>
    </citation>
    <scope>NUCLEOTIDE SEQUENCE [LARGE SCALE GENOMIC DNA]</scope>
    <source>
        <strain evidence="1">CG08_land_8_20_14_0_20_40_16</strain>
    </source>
</reference>
<dbReference type="Proteomes" id="UP000231542">
    <property type="component" value="Unassembled WGS sequence"/>
</dbReference>
<name>A0A2H0YUN6_9BACT</name>
<sequence>MTEKLAVNGIHPLGCTDKQPKGWAPLNGMYPSNLTKKPKKLTTQTIDIYLGGVKIGILYKIYYEKERHKTNSQGNSGSY</sequence>
<comment type="caution">
    <text evidence="1">The sequence shown here is derived from an EMBL/GenBank/DDBJ whole genome shotgun (WGS) entry which is preliminary data.</text>
</comment>
<evidence type="ECO:0000313" key="2">
    <source>
        <dbReference type="Proteomes" id="UP000231542"/>
    </source>
</evidence>
<evidence type="ECO:0000313" key="1">
    <source>
        <dbReference type="EMBL" id="PIS42208.1"/>
    </source>
</evidence>
<gene>
    <name evidence="1" type="ORF">COT24_04675</name>
</gene>
<organism evidence="1 2">
    <name type="scientific">Candidatus Kerfeldbacteria bacterium CG08_land_8_20_14_0_20_40_16</name>
    <dbReference type="NCBI Taxonomy" id="2014244"/>
    <lineage>
        <taxon>Bacteria</taxon>
        <taxon>Candidatus Kerfeldiibacteriota</taxon>
    </lineage>
</organism>
<proteinExistence type="predicted"/>
<accession>A0A2H0YUN6</accession>
<protein>
    <submittedName>
        <fullName evidence="1">Uncharacterized protein</fullName>
    </submittedName>
</protein>